<feature type="region of interest" description="Disordered" evidence="1">
    <location>
        <begin position="131"/>
        <end position="158"/>
    </location>
</feature>
<feature type="compositionally biased region" description="Basic and acidic residues" evidence="1">
    <location>
        <begin position="255"/>
        <end position="270"/>
    </location>
</feature>
<feature type="region of interest" description="Disordered" evidence="1">
    <location>
        <begin position="179"/>
        <end position="214"/>
    </location>
</feature>
<dbReference type="Proteomes" id="UP001174934">
    <property type="component" value="Unassembled WGS sequence"/>
</dbReference>
<evidence type="ECO:0000313" key="3">
    <source>
        <dbReference type="Proteomes" id="UP001174934"/>
    </source>
</evidence>
<proteinExistence type="predicted"/>
<feature type="region of interest" description="Disordered" evidence="1">
    <location>
        <begin position="244"/>
        <end position="285"/>
    </location>
</feature>
<evidence type="ECO:0000256" key="1">
    <source>
        <dbReference type="SAM" id="MobiDB-lite"/>
    </source>
</evidence>
<protein>
    <recommendedName>
        <fullName evidence="4">Thymidylate kinase</fullName>
    </recommendedName>
</protein>
<reference evidence="2" key="1">
    <citation type="submission" date="2023-06" db="EMBL/GenBank/DDBJ databases">
        <title>Genome-scale phylogeny and comparative genomics of the fungal order Sordariales.</title>
        <authorList>
            <consortium name="Lawrence Berkeley National Laboratory"/>
            <person name="Hensen N."/>
            <person name="Bonometti L."/>
            <person name="Westerberg I."/>
            <person name="Brannstrom I.O."/>
            <person name="Guillou S."/>
            <person name="Cros-Aarteil S."/>
            <person name="Calhoun S."/>
            <person name="Haridas S."/>
            <person name="Kuo A."/>
            <person name="Mondo S."/>
            <person name="Pangilinan J."/>
            <person name="Riley R."/>
            <person name="LaButti K."/>
            <person name="Andreopoulos B."/>
            <person name="Lipzen A."/>
            <person name="Chen C."/>
            <person name="Yanf M."/>
            <person name="Daum C."/>
            <person name="Ng V."/>
            <person name="Clum A."/>
            <person name="Steindorff A."/>
            <person name="Ohm R."/>
            <person name="Martin F."/>
            <person name="Silar P."/>
            <person name="Natvig D."/>
            <person name="Lalanne C."/>
            <person name="Gautier V."/>
            <person name="Ament-velasquez S.L."/>
            <person name="Kruys A."/>
            <person name="Hutchinson M.I."/>
            <person name="Powell A.J."/>
            <person name="Barry K."/>
            <person name="Miller A.N."/>
            <person name="Grigoriev I.V."/>
            <person name="Debuchy R."/>
            <person name="Gladieux P."/>
            <person name="Thoren M.H."/>
            <person name="Johannesson H."/>
        </authorList>
    </citation>
    <scope>NUCLEOTIDE SEQUENCE</scope>
    <source>
        <strain evidence="2">SMH3391-2</strain>
    </source>
</reference>
<comment type="caution">
    <text evidence="2">The sequence shown here is derived from an EMBL/GenBank/DDBJ whole genome shotgun (WGS) entry which is preliminary data.</text>
</comment>
<evidence type="ECO:0008006" key="4">
    <source>
        <dbReference type="Google" id="ProtNLM"/>
    </source>
</evidence>
<accession>A0AA39U258</accession>
<feature type="compositionally biased region" description="Low complexity" evidence="1">
    <location>
        <begin position="189"/>
        <end position="201"/>
    </location>
</feature>
<keyword evidence="3" id="KW-1185">Reference proteome</keyword>
<dbReference type="EMBL" id="JAULSR010000013">
    <property type="protein sequence ID" value="KAK0609554.1"/>
    <property type="molecule type" value="Genomic_DNA"/>
</dbReference>
<dbReference type="AlphaFoldDB" id="A0AA39U258"/>
<evidence type="ECO:0000313" key="2">
    <source>
        <dbReference type="EMBL" id="KAK0609554.1"/>
    </source>
</evidence>
<gene>
    <name evidence="2" type="ORF">B0T17DRAFT_501435</name>
</gene>
<name>A0AA39U258_9PEZI</name>
<organism evidence="2 3">
    <name type="scientific">Bombardia bombarda</name>
    <dbReference type="NCBI Taxonomy" id="252184"/>
    <lineage>
        <taxon>Eukaryota</taxon>
        <taxon>Fungi</taxon>
        <taxon>Dikarya</taxon>
        <taxon>Ascomycota</taxon>
        <taxon>Pezizomycotina</taxon>
        <taxon>Sordariomycetes</taxon>
        <taxon>Sordariomycetidae</taxon>
        <taxon>Sordariales</taxon>
        <taxon>Lasiosphaeriaceae</taxon>
        <taxon>Bombardia</taxon>
    </lineage>
</organism>
<sequence>MAAVTRQPFAPLDGARLQNLTSLKNRQNGMFSASIKRKVSEVVDADDFENVDPSSLFAKRSKGASAGGGFSNDFFKPSTFTLTKAVPSPSFTKDILNTQPTKITSSSRPRTILQPKSPAARIVNSIPVSSSLTAPAGRSPTRGSDHIGILSRRRPQRVDPPAFVTKSVAPFSLDAALKGTIPNYSGSATTTTTTTTTSTSKSKSKSKSSVESLRQPEMKSSWFFDIHEDTPEQEMTNLLQHSTCTLDISSDEESEQRMRRDRDEGRDKENVPPADDVSQTSARAMRAADAGFDDMIIEKHRGPLAEMNVADYYAEGCDDSSVIIVHDDEDEIETVVDETEQRHQLELPPLPEVGQYEEEERLAQQPSSSSAQAGWYDYASPQPQISVADLEAVSVDAIMGLDEPSTKAAVLEPIEGTGDSFELWESGSAKDEMEVPAPASPAPVVEEISEANGVVPAAC</sequence>